<dbReference type="EC" id="3.2.1.106" evidence="1"/>
<proteinExistence type="inferred from homology"/>
<dbReference type="PANTHER" id="PTHR10412">
    <property type="entry name" value="MANNOSYL-OLIGOSACCHARIDE GLUCOSIDASE"/>
    <property type="match status" value="1"/>
</dbReference>
<keyword evidence="6" id="KW-1185">Reference proteome</keyword>
<evidence type="ECO:0000313" key="5">
    <source>
        <dbReference type="EMBL" id="KAL1841402.1"/>
    </source>
</evidence>
<evidence type="ECO:0000256" key="2">
    <source>
        <dbReference type="SAM" id="MobiDB-lite"/>
    </source>
</evidence>
<dbReference type="InterPro" id="IPR008928">
    <property type="entry name" value="6-hairpin_glycosidase_sf"/>
</dbReference>
<keyword evidence="1" id="KW-0326">Glycosidase</keyword>
<organism evidence="5 6">
    <name type="scientific">Humicola insolens</name>
    <name type="common">Soft-rot fungus</name>
    <dbReference type="NCBI Taxonomy" id="85995"/>
    <lineage>
        <taxon>Eukaryota</taxon>
        <taxon>Fungi</taxon>
        <taxon>Dikarya</taxon>
        <taxon>Ascomycota</taxon>
        <taxon>Pezizomycotina</taxon>
        <taxon>Sordariomycetes</taxon>
        <taxon>Sordariomycetidae</taxon>
        <taxon>Sordariales</taxon>
        <taxon>Chaetomiaceae</taxon>
        <taxon>Mycothermus</taxon>
    </lineage>
</organism>
<dbReference type="Proteomes" id="UP001583172">
    <property type="component" value="Unassembled WGS sequence"/>
</dbReference>
<comment type="similarity">
    <text evidence="1">Belongs to the glycosyl hydrolase 63 family.</text>
</comment>
<keyword evidence="1" id="KW-0378">Hydrolase</keyword>
<dbReference type="EMBL" id="JAZGSY010000076">
    <property type="protein sequence ID" value="KAL1841402.1"/>
    <property type="molecule type" value="Genomic_DNA"/>
</dbReference>
<dbReference type="InterPro" id="IPR031335">
    <property type="entry name" value="Glyco_hydro_63_C"/>
</dbReference>
<protein>
    <recommendedName>
        <fullName evidence="1">Mannosyl-oligosaccharide glucosidase</fullName>
        <ecNumber evidence="1">3.2.1.106</ecNumber>
    </recommendedName>
    <alternativeName>
        <fullName evidence="1">Glucosidase I</fullName>
    </alternativeName>
</protein>
<comment type="pathway">
    <text evidence="1">Glycan metabolism; N-glycan degradation.</text>
</comment>
<dbReference type="InterPro" id="IPR054491">
    <property type="entry name" value="MGH1-like_GH"/>
</dbReference>
<feature type="domain" description="Glycosyl hydrolase family 63 C-terminal" evidence="3">
    <location>
        <begin position="722"/>
        <end position="806"/>
    </location>
</feature>
<evidence type="ECO:0000259" key="3">
    <source>
        <dbReference type="Pfam" id="PF03200"/>
    </source>
</evidence>
<dbReference type="InterPro" id="IPR012341">
    <property type="entry name" value="6hp_glycosidase-like_sf"/>
</dbReference>
<dbReference type="Pfam" id="PF22422">
    <property type="entry name" value="MGH1-like_GH"/>
    <property type="match status" value="1"/>
</dbReference>
<dbReference type="Pfam" id="PF03200">
    <property type="entry name" value="Glyco_hydro_63"/>
    <property type="match status" value="1"/>
</dbReference>
<dbReference type="SUPFAM" id="SSF48208">
    <property type="entry name" value="Six-hairpin glycosidases"/>
    <property type="match status" value="1"/>
</dbReference>
<feature type="region of interest" description="Disordered" evidence="2">
    <location>
        <begin position="933"/>
        <end position="1033"/>
    </location>
</feature>
<comment type="caution">
    <text evidence="5">The sequence shown here is derived from an EMBL/GenBank/DDBJ whole genome shotgun (WGS) entry which is preliminary data.</text>
</comment>
<keyword evidence="1" id="KW-0325">Glycoprotein</keyword>
<feature type="domain" description="Mannosylglycerate hydrolase MGH1-like glycoside hydrolase" evidence="4">
    <location>
        <begin position="445"/>
        <end position="551"/>
    </location>
</feature>
<feature type="compositionally biased region" description="Low complexity" evidence="2">
    <location>
        <begin position="1001"/>
        <end position="1013"/>
    </location>
</feature>
<accession>A0ABR3VI47</accession>
<evidence type="ECO:0000313" key="6">
    <source>
        <dbReference type="Proteomes" id="UP001583172"/>
    </source>
</evidence>
<feature type="region of interest" description="Disordered" evidence="2">
    <location>
        <begin position="1046"/>
        <end position="1070"/>
    </location>
</feature>
<sequence length="1070" mass="125131">MVIFDHHEYLTEEERRLREDRDRKKYWKKWGSYVSERHVHAVREDYSADGDAWSHFPHDHARSRAYRWGEDGIAGVCDTHGYQNIAFAFWNEKDPFLKERLFGLSNPQGNHGESIKEAHFHLDNTPHSYMKFLYKYPQKAFPYEDLLQENARRTKQDKEYQILDTGVFDEDRYWDIVIETAKEDDDPDELLFRVTAWNRGPERAPLHIIPHVWFRNTWSWGREPADKKPFIGAYDENLMRSKHHKLGERFVLLSPSPSVGPSGEDVQPKLLFTENDTNYELLYKGKNESPYVKDAFHRYIVDDEKGAINPAQVGTKAAAWYAFNEAGGVNPGECAVVRFRFSRKDELFLDEEVFDEIIERRREEADDFYYHISPLPMTDDLRNIQRQAFAGMMWCKQHYYFVWEEWANGDPNHPPPPESRKAIRNGAWKHLHCDDILSMPDSWEYPFFAAWDTSFHCITLAMIDPEFAKKQLDLFTREWYCHPNGQLPAYEWNFSDVNPPVHAWATFRVFKIERKLYGRQDLDFLERVFQKLLMNFTWWVNRKDVEGKNVFEGGFLGLDNIGLFNRSEPLPTGGTLEQADSTGWMAFYCLNMLNIALELAKHRRIYEDIATKFFEHFILISDAMTFRMGQKEKSLWNEEDGFYYDAISWGGPWIQQMPVRSLVGLIPLYATLTLEPDLINRLPTFKKRVEWFIANRNDVAERTMHSISARGKGNRILLSLVNEDRLVKILKRMLDEDEFLSPHGIRSLSKYHKDHPYSMDVNGQTFKVSYVPGDSDSGLFGGNSNWRGPIWLCVNFLLVESLQRFFLYFGQDLKVECPVGSGEYMHLGHVSEEIQHRLQHLFQRDHNGRRSINGGNDKLDFDPNWRDYLWFYEFFDGDTGRGLGATHQCGWTGLIARMIHDTGVNCRLPQTPRTPRAGMSHYFDDILHRHITTHGAQTPKSPLLSPVNTRHLRRSSTSRSLAARSDFSLASEDGLEDSPRPRPSNSLYPNTNGHNGGGYFQQHQQQQQQQQQQNRYYRSGSFDAERAKERAEADAHLHAYITQQLERVRQERSAEGVWEEGDEFEAHASE</sequence>
<comment type="subcellular location">
    <subcellularLocation>
        <location evidence="1">Endoplasmic reticulum membrane</location>
        <topology evidence="1">Single-pass type II membrane protein</topology>
    </subcellularLocation>
</comment>
<dbReference type="PANTHER" id="PTHR10412:SF10">
    <property type="entry name" value="GLYCOSYL HYDROLASE FAMILY 63 C-TERMINAL DOMAIN-CONTAINING PROTEIN"/>
    <property type="match status" value="1"/>
</dbReference>
<keyword evidence="1" id="KW-0256">Endoplasmic reticulum</keyword>
<comment type="function">
    <text evidence="1">Cleaves the distal alpha 1,2-linked glucose residue from the Glc(3)Man(9)GlcNAc(2) oligosaccharide precursor.</text>
</comment>
<reference evidence="5 6" key="1">
    <citation type="journal article" date="2024" name="Commun. Biol.">
        <title>Comparative genomic analysis of thermophilic fungi reveals convergent evolutionary adaptations and gene losses.</title>
        <authorList>
            <person name="Steindorff A.S."/>
            <person name="Aguilar-Pontes M.V."/>
            <person name="Robinson A.J."/>
            <person name="Andreopoulos B."/>
            <person name="LaButti K."/>
            <person name="Kuo A."/>
            <person name="Mondo S."/>
            <person name="Riley R."/>
            <person name="Otillar R."/>
            <person name="Haridas S."/>
            <person name="Lipzen A."/>
            <person name="Grimwood J."/>
            <person name="Schmutz J."/>
            <person name="Clum A."/>
            <person name="Reid I.D."/>
            <person name="Moisan M.C."/>
            <person name="Butler G."/>
            <person name="Nguyen T.T.M."/>
            <person name="Dewar K."/>
            <person name="Conant G."/>
            <person name="Drula E."/>
            <person name="Henrissat B."/>
            <person name="Hansel C."/>
            <person name="Singer S."/>
            <person name="Hutchinson M.I."/>
            <person name="de Vries R.P."/>
            <person name="Natvig D.O."/>
            <person name="Powell A.J."/>
            <person name="Tsang A."/>
            <person name="Grigoriev I.V."/>
        </authorList>
    </citation>
    <scope>NUCLEOTIDE SEQUENCE [LARGE SCALE GENOMIC DNA]</scope>
    <source>
        <strain evidence="5 6">CBS 620.91</strain>
    </source>
</reference>
<gene>
    <name evidence="5" type="ORF">VTJ49DRAFT_7079</name>
</gene>
<name>A0ABR3VI47_HUMIN</name>
<evidence type="ECO:0000256" key="1">
    <source>
        <dbReference type="RuleBase" id="RU369107"/>
    </source>
</evidence>
<feature type="compositionally biased region" description="Polar residues" evidence="2">
    <location>
        <begin position="983"/>
        <end position="993"/>
    </location>
</feature>
<evidence type="ECO:0000259" key="4">
    <source>
        <dbReference type="Pfam" id="PF22422"/>
    </source>
</evidence>
<dbReference type="InterPro" id="IPR004888">
    <property type="entry name" value="Glycoside_hydrolase_63"/>
</dbReference>
<dbReference type="Gene3D" id="1.50.10.10">
    <property type="match status" value="1"/>
</dbReference>
<comment type="catalytic activity">
    <reaction evidence="1">
        <text>N(4)-(alpha-D-Glc-(1-&gt;2)-alpha-D-Glc-(1-&gt;3)-alpha-D-Glc-(1-&gt;3)-alpha-D-Man-(1-&gt;2)-alpha-D-Man-(1-&gt;2)-alpha-D-Man-(1-&gt;3)-[alpha-D-Man-(1-&gt;2)-alpha-D-Man-(1-&gt;3)-[alpha-D-Man-(1-&gt;2)-alpha-D-Man-(1-&gt;6)]-alpha-D-Man-(1-&gt;6)]-beta-D-Man-(1-&gt;4)-beta-D-GlcNAc-(1-&gt;4)-beta-D-GlcNAc)-L-asparaginyl-[protein] + H2O = N(4)-(alpha-D-Glc-(1-&gt;3)-alpha-D-Glc-(1-&gt;3)-alpha-D-Man-(1-&gt;2)-alpha-D-Man-(1-&gt;2)-alpha-D-Man-(1-&gt;3)-[alpha-D-Man-(1-&gt;2)-alpha-D-Man-(1-&gt;3)-[alpha-D-Man-(1-&gt;2)-alpha-D-Man-(1-&gt;6)]-alpha-D-Man-(1-&gt;6)]-beta-D-Man-(1-&gt;4)-beta-D-GlcNAc-(1-&gt;4)-beta-D-GlcNAc)-L-asparaginyl-[protein] + beta-D-glucose</text>
        <dbReference type="Rhea" id="RHEA:55988"/>
        <dbReference type="Rhea" id="RHEA-COMP:12806"/>
        <dbReference type="Rhea" id="RHEA-COMP:14355"/>
        <dbReference type="ChEBI" id="CHEBI:15377"/>
        <dbReference type="ChEBI" id="CHEBI:15903"/>
        <dbReference type="ChEBI" id="CHEBI:59082"/>
        <dbReference type="ChEBI" id="CHEBI:132537"/>
        <dbReference type="EC" id="3.2.1.106"/>
    </reaction>
</comment>
<feature type="compositionally biased region" description="Basic and acidic residues" evidence="2">
    <location>
        <begin position="1023"/>
        <end position="1033"/>
    </location>
</feature>